<dbReference type="Proteomes" id="UP000693942">
    <property type="component" value="Unassembled WGS sequence"/>
</dbReference>
<accession>A0A8J5Q8L1</accession>
<dbReference type="EMBL" id="JAELUR010000004">
    <property type="protein sequence ID" value="KAG7432898.1"/>
    <property type="molecule type" value="Genomic_DNA"/>
</dbReference>
<dbReference type="AlphaFoldDB" id="A0A8J5Q8L1"/>
<comment type="caution">
    <text evidence="1">The sequence shown here is derived from an EMBL/GenBank/DDBJ whole genome shotgun (WGS) entry which is preliminary data.</text>
</comment>
<evidence type="ECO:0000313" key="2">
    <source>
        <dbReference type="Proteomes" id="UP000693942"/>
    </source>
</evidence>
<reference evidence="1" key="1">
    <citation type="submission" date="2021-04" db="EMBL/GenBank/DDBJ databases">
        <title>First draft genome resource for Brassicaceae pathogens Fusarium oxysporum f. sp. raphani and Fusarium oxysporum f. sp. rapae.</title>
        <authorList>
            <person name="Asai S."/>
        </authorList>
    </citation>
    <scope>NUCLEOTIDE SEQUENCE</scope>
    <source>
        <strain evidence="1">Tf1262</strain>
    </source>
</reference>
<protein>
    <submittedName>
        <fullName evidence="1">Uncharacterized protein</fullName>
    </submittedName>
</protein>
<sequence>MRVSQRISWMFTVQPSHGDNRLMFDDLDPPGLSFFHSHEIGLLNLFGSARTARVALDPGKTAAPTTLRPYICNSCSSCHFAVEPHNFC</sequence>
<evidence type="ECO:0000313" key="1">
    <source>
        <dbReference type="EMBL" id="KAG7432898.1"/>
    </source>
</evidence>
<gene>
    <name evidence="1" type="ORF">Forpi1262_v006563</name>
</gene>
<organism evidence="1 2">
    <name type="scientific">Fusarium oxysporum f. sp. raphani</name>
    <dbReference type="NCBI Taxonomy" id="96318"/>
    <lineage>
        <taxon>Eukaryota</taxon>
        <taxon>Fungi</taxon>
        <taxon>Dikarya</taxon>
        <taxon>Ascomycota</taxon>
        <taxon>Pezizomycotina</taxon>
        <taxon>Sordariomycetes</taxon>
        <taxon>Hypocreomycetidae</taxon>
        <taxon>Hypocreales</taxon>
        <taxon>Nectriaceae</taxon>
        <taxon>Fusarium</taxon>
        <taxon>Fusarium oxysporum species complex</taxon>
    </lineage>
</organism>
<name>A0A8J5Q8L1_FUSOX</name>
<proteinExistence type="predicted"/>